<keyword evidence="3" id="KW-1185">Reference proteome</keyword>
<feature type="non-terminal residue" evidence="1">
    <location>
        <position position="1"/>
    </location>
</feature>
<proteinExistence type="predicted"/>
<protein>
    <submittedName>
        <fullName evidence="1">Uncharacterized protein</fullName>
    </submittedName>
</protein>
<reference evidence="1 3" key="1">
    <citation type="submission" date="2024-02" db="EMBL/GenBank/DDBJ databases">
        <authorList>
            <person name="Chen Y."/>
            <person name="Shah S."/>
            <person name="Dougan E. K."/>
            <person name="Thang M."/>
            <person name="Chan C."/>
        </authorList>
    </citation>
    <scope>NUCLEOTIDE SEQUENCE [LARGE SCALE GENOMIC DNA]</scope>
</reference>
<sequence length="155" mass="17592">VTFLWLMKRFRPDIKLLVEQPTSSFMFKMPSMVAIANSWELERCLTHLGVFGHDLLKATHLLGNWCEMSLLARTATAKVKEAHRKRIESKRARQLAKGQQPKEYWKKLSGPGNRFQGGANLAESAVYPQRFATAICNAWSKADSKRVVDEQNASS</sequence>
<evidence type="ECO:0000313" key="1">
    <source>
        <dbReference type="EMBL" id="CAK9028636.1"/>
    </source>
</evidence>
<evidence type="ECO:0000313" key="3">
    <source>
        <dbReference type="Proteomes" id="UP001642484"/>
    </source>
</evidence>
<organism evidence="1 3">
    <name type="scientific">Durusdinium trenchii</name>
    <dbReference type="NCBI Taxonomy" id="1381693"/>
    <lineage>
        <taxon>Eukaryota</taxon>
        <taxon>Sar</taxon>
        <taxon>Alveolata</taxon>
        <taxon>Dinophyceae</taxon>
        <taxon>Suessiales</taxon>
        <taxon>Symbiodiniaceae</taxon>
        <taxon>Durusdinium</taxon>
    </lineage>
</organism>
<dbReference type="EMBL" id="CAXAMN010009445">
    <property type="protein sequence ID" value="CAK9028636.1"/>
    <property type="molecule type" value="Genomic_DNA"/>
</dbReference>
<name>A0ABP0KP28_9DINO</name>
<dbReference type="EMBL" id="CAXAMN010009454">
    <property type="protein sequence ID" value="CAK9028785.1"/>
    <property type="molecule type" value="Genomic_DNA"/>
</dbReference>
<comment type="caution">
    <text evidence="1">The sequence shown here is derived from an EMBL/GenBank/DDBJ whole genome shotgun (WGS) entry which is preliminary data.</text>
</comment>
<gene>
    <name evidence="1" type="ORF">CCMP2556_LOCUS17171</name>
    <name evidence="2" type="ORF">CCMP2556_LOCUS17237</name>
</gene>
<accession>A0ABP0KP28</accession>
<dbReference type="Proteomes" id="UP001642484">
    <property type="component" value="Unassembled WGS sequence"/>
</dbReference>
<evidence type="ECO:0000313" key="2">
    <source>
        <dbReference type="EMBL" id="CAK9028785.1"/>
    </source>
</evidence>